<dbReference type="Proteomes" id="UP000298652">
    <property type="component" value="Chromosome 2"/>
</dbReference>
<dbReference type="EMBL" id="CM016553">
    <property type="protein sequence ID" value="TKW34430.1"/>
    <property type="molecule type" value="Genomic_DNA"/>
</dbReference>
<dbReference type="AlphaFoldDB" id="A0A4U6VWQ6"/>
<feature type="compositionally biased region" description="Basic and acidic residues" evidence="1">
    <location>
        <begin position="51"/>
        <end position="67"/>
    </location>
</feature>
<sequence length="118" mass="13224">MTDDDRGRVEVWRAGLLEAAPENWQADASKIRPATSSAKPPRVAHNCEMPFPHEEVKDMSSRERSLAERAPGASAARFRALRPRARRWKRPPPFAGSVVPRVPLAPPLAGGLWRQVRR</sequence>
<protein>
    <submittedName>
        <fullName evidence="2">Uncharacterized protein</fullName>
    </submittedName>
</protein>
<gene>
    <name evidence="2" type="ORF">SEVIR_2G307000v2</name>
</gene>
<feature type="region of interest" description="Disordered" evidence="1">
    <location>
        <begin position="25"/>
        <end position="78"/>
    </location>
</feature>
<accession>A0A4U6VWQ6</accession>
<reference evidence="2" key="1">
    <citation type="submission" date="2019-03" db="EMBL/GenBank/DDBJ databases">
        <title>WGS assembly of Setaria viridis.</title>
        <authorList>
            <person name="Huang P."/>
            <person name="Jenkins J."/>
            <person name="Grimwood J."/>
            <person name="Barry K."/>
            <person name="Healey A."/>
            <person name="Mamidi S."/>
            <person name="Sreedasyam A."/>
            <person name="Shu S."/>
            <person name="Feldman M."/>
            <person name="Wu J."/>
            <person name="Yu Y."/>
            <person name="Chen C."/>
            <person name="Johnson J."/>
            <person name="Rokhsar D."/>
            <person name="Baxter I."/>
            <person name="Schmutz J."/>
            <person name="Brutnell T."/>
            <person name="Kellogg E."/>
        </authorList>
    </citation>
    <scope>NUCLEOTIDE SEQUENCE [LARGE SCALE GENOMIC DNA]</scope>
</reference>
<organism evidence="2 3">
    <name type="scientific">Setaria viridis</name>
    <name type="common">Green bristlegrass</name>
    <name type="synonym">Setaria italica subsp. viridis</name>
    <dbReference type="NCBI Taxonomy" id="4556"/>
    <lineage>
        <taxon>Eukaryota</taxon>
        <taxon>Viridiplantae</taxon>
        <taxon>Streptophyta</taxon>
        <taxon>Embryophyta</taxon>
        <taxon>Tracheophyta</taxon>
        <taxon>Spermatophyta</taxon>
        <taxon>Magnoliopsida</taxon>
        <taxon>Liliopsida</taxon>
        <taxon>Poales</taxon>
        <taxon>Poaceae</taxon>
        <taxon>PACMAD clade</taxon>
        <taxon>Panicoideae</taxon>
        <taxon>Panicodae</taxon>
        <taxon>Paniceae</taxon>
        <taxon>Cenchrinae</taxon>
        <taxon>Setaria</taxon>
    </lineage>
</organism>
<dbReference type="Gramene" id="TKW34430">
    <property type="protein sequence ID" value="TKW34430"/>
    <property type="gene ID" value="SEVIR_2G307000v2"/>
</dbReference>
<name>A0A4U6VWQ6_SETVI</name>
<evidence type="ECO:0000313" key="2">
    <source>
        <dbReference type="EMBL" id="TKW34430.1"/>
    </source>
</evidence>
<keyword evidence="3" id="KW-1185">Reference proteome</keyword>
<proteinExistence type="predicted"/>
<evidence type="ECO:0000313" key="3">
    <source>
        <dbReference type="Proteomes" id="UP000298652"/>
    </source>
</evidence>
<evidence type="ECO:0000256" key="1">
    <source>
        <dbReference type="SAM" id="MobiDB-lite"/>
    </source>
</evidence>